<feature type="region of interest" description="Disordered" evidence="1">
    <location>
        <begin position="75"/>
        <end position="96"/>
    </location>
</feature>
<proteinExistence type="predicted"/>
<feature type="compositionally biased region" description="Polar residues" evidence="1">
    <location>
        <begin position="36"/>
        <end position="57"/>
    </location>
</feature>
<comment type="caution">
    <text evidence="2">The sequence shown here is derived from an EMBL/GenBank/DDBJ whole genome shotgun (WGS) entry which is preliminary data.</text>
</comment>
<dbReference type="Proteomes" id="UP000836404">
    <property type="component" value="Unassembled WGS sequence"/>
</dbReference>
<evidence type="ECO:0000256" key="1">
    <source>
        <dbReference type="SAM" id="MobiDB-lite"/>
    </source>
</evidence>
<sequence>STVVEWDGQFYVDLFLAFGLGPAEPTASSLMLPRISSEQLASPPQPTGLTTTYSSESQKENWSCLTQSEASYASRLTQHQSTQVDAPSGIWTSADG</sequence>
<dbReference type="AlphaFoldDB" id="A0A9N8LSE2"/>
<accession>A0A9N8LSE2</accession>
<feature type="compositionally biased region" description="Polar residues" evidence="1">
    <location>
        <begin position="75"/>
        <end position="85"/>
    </location>
</feature>
<feature type="non-terminal residue" evidence="2">
    <location>
        <position position="1"/>
    </location>
</feature>
<evidence type="ECO:0000313" key="3">
    <source>
        <dbReference type="Proteomes" id="UP000836404"/>
    </source>
</evidence>
<feature type="region of interest" description="Disordered" evidence="1">
    <location>
        <begin position="35"/>
        <end position="57"/>
    </location>
</feature>
<organism evidence="2 3">
    <name type="scientific">Tilletia laevis</name>
    <dbReference type="NCBI Taxonomy" id="157183"/>
    <lineage>
        <taxon>Eukaryota</taxon>
        <taxon>Fungi</taxon>
        <taxon>Dikarya</taxon>
        <taxon>Basidiomycota</taxon>
        <taxon>Ustilaginomycotina</taxon>
        <taxon>Exobasidiomycetes</taxon>
        <taxon>Tilletiales</taxon>
        <taxon>Tilletiaceae</taxon>
        <taxon>Tilletia</taxon>
    </lineage>
</organism>
<gene>
    <name evidence="2" type="ORF">JKILLFL_G1323</name>
</gene>
<keyword evidence="3" id="KW-1185">Reference proteome</keyword>
<reference evidence="2 3" key="1">
    <citation type="submission" date="2020-10" db="EMBL/GenBank/DDBJ databases">
        <authorList>
            <person name="Sedaghatjoo S."/>
        </authorList>
    </citation>
    <scope>NUCLEOTIDE SEQUENCE [LARGE SCALE GENOMIC DNA]</scope>
    <source>
        <strain evidence="2 3">LLFL</strain>
    </source>
</reference>
<dbReference type="EMBL" id="CAJHJF010003884">
    <property type="protein sequence ID" value="CAD6938965.1"/>
    <property type="molecule type" value="Genomic_DNA"/>
</dbReference>
<protein>
    <submittedName>
        <fullName evidence="2">Uncharacterized protein</fullName>
    </submittedName>
</protein>
<evidence type="ECO:0000313" key="2">
    <source>
        <dbReference type="EMBL" id="CAD6938965.1"/>
    </source>
</evidence>
<name>A0A9N8LSE2_9BASI</name>